<dbReference type="SUPFAM" id="SSF53850">
    <property type="entry name" value="Periplasmic binding protein-like II"/>
    <property type="match status" value="1"/>
</dbReference>
<evidence type="ECO:0000313" key="1">
    <source>
        <dbReference type="EMBL" id="CBA33592.1"/>
    </source>
</evidence>
<dbReference type="AlphaFoldDB" id="C9YGT3"/>
<evidence type="ECO:0008006" key="2">
    <source>
        <dbReference type="Google" id="ProtNLM"/>
    </source>
</evidence>
<accession>C9YGT3</accession>
<organism evidence="1">
    <name type="scientific">Curvibacter symbiont subsp. Hydra magnipapillata</name>
    <dbReference type="NCBI Taxonomy" id="667019"/>
    <lineage>
        <taxon>Bacteria</taxon>
        <taxon>Pseudomonadati</taxon>
        <taxon>Pseudomonadota</taxon>
        <taxon>Betaproteobacteria</taxon>
        <taxon>Burkholderiales</taxon>
        <taxon>Comamonadaceae</taxon>
        <taxon>Curvibacter</taxon>
    </lineage>
</organism>
<reference evidence="1" key="1">
    <citation type="journal article" date="2010" name="Nature">
        <title>The Dynamic genome of Hydra.</title>
        <authorList>
            <person name="Chapman J.A."/>
            <person name="Kirkness E.F."/>
            <person name="Simakov O."/>
            <person name="Hampson S.E."/>
            <person name="Mitros T."/>
            <person name="Weinmaier T."/>
            <person name="Rattei T."/>
            <person name="Balasubramanian P.G."/>
            <person name="Borman J."/>
            <person name="Busam D."/>
            <person name="Disbennett K."/>
            <person name="Pfannkoch C."/>
            <person name="Sumin N."/>
            <person name="Sutton G."/>
            <person name="Viswanathan L."/>
            <person name="Walenz B."/>
            <person name="Goodstein D.M."/>
            <person name="Hellsten U."/>
            <person name="Kawashima T."/>
            <person name="Prochnik S.E."/>
            <person name="Putnam N.H."/>
            <person name="Shu S."/>
            <person name="Blumberg B."/>
            <person name="Dana C.E."/>
            <person name="Gee L."/>
            <person name="Kibler D.F."/>
            <person name="Law L."/>
            <person name="Lindgens D."/>
            <person name="Martinez D.E."/>
            <person name="Peng J."/>
            <person name="Wigge P.A."/>
            <person name="Bertulat B."/>
            <person name="Guder C."/>
            <person name="Nakamura Y."/>
            <person name="Ozbek S."/>
            <person name="Watanabe H."/>
            <person name="Khalturin K."/>
            <person name="Hemmrich G."/>
            <person name="Franke A."/>
            <person name="Augustin R."/>
            <person name="Fraune S."/>
            <person name="Hayakawa E."/>
            <person name="Hayakawa S."/>
            <person name="Hirose M."/>
            <person name="Hwang J."/>
            <person name="Ikeo K."/>
            <person name="Nishimiya-Fujisawa C."/>
            <person name="Ogura A."/>
            <person name="Takahashi T."/>
            <person name="Steinmetz P.R."/>
            <person name="Zhang X."/>
            <person name="Aufschnaiter R."/>
            <person name="Eder M.K."/>
            <person name="Gorny A.K."/>
            <person name="Salvenmoser W."/>
            <person name="Heimberg A.M."/>
            <person name="Wheeler B.M."/>
            <person name="Peterson K.J."/>
            <person name="Boettger A."/>
            <person name="Tischler P."/>
            <person name="Wolf A."/>
            <person name="Gojobori T."/>
            <person name="Remington K.A."/>
            <person name="Strausberg R.L."/>
            <person name="Venter J."/>
            <person name="Technau U."/>
            <person name="Hobmayer B."/>
            <person name="Bosch T.C."/>
            <person name="Holstein T.W."/>
            <person name="Fujisawa T."/>
            <person name="Bode H.R."/>
            <person name="David C.N."/>
            <person name="Rokhsar D.S."/>
            <person name="Steele R.E."/>
        </authorList>
    </citation>
    <scope>NUCLEOTIDE SEQUENCE</scope>
</reference>
<proteinExistence type="predicted"/>
<protein>
    <recommendedName>
        <fullName evidence="2">Solute-binding protein family 3/N-terminal domain-containing protein</fullName>
    </recommendedName>
</protein>
<gene>
    <name evidence="1" type="ORF">Csp_B19830</name>
</gene>
<dbReference type="EMBL" id="FN543108">
    <property type="protein sequence ID" value="CBA33592.1"/>
    <property type="molecule type" value="Genomic_DNA"/>
</dbReference>
<sequence>MAALNSAPNKPRAEMLRLMKRNAVVGLILTALLHVSTWAAPMQYIYPPPESGADVRMNFYWDILQLALDETQSKWGPYELQPSPKVMTPARAEMQLGNSQDISVMARTTSMEREKKLLPIRIPLDKGLTGYRLFLIKGINQAAFSGIRGTSELRQFSIGQAASWIDVDILRYAGLDVVTGPTYESLFPMLDAGRFDLFSRGVNEISAELASNIPAYPDLTVEKKLVLYYPLPRYFFFPRTPEGEKLAQRADEGIRLLVRNGKFQKRYLQFKKSILSDINLSGRRVIRIANPTLSKETPLADKELWDNLEAELR</sequence>
<name>C9YGT3_CURXX</name>